<sequence>MGISLSPAPKPTFSPVGLLWLDSYSQISYRSTIVPLVCSLAIAAGFRSLCKNNLPASICFVMVGDGPIYDDVKMGNIIGKNKSHFVIWFF</sequence>
<accession>A0AAD6MN10</accession>
<dbReference type="Proteomes" id="UP001164929">
    <property type="component" value="Chromosome 8"/>
</dbReference>
<organism evidence="1 2">
    <name type="scientific">Populus alba x Populus x berolinensis</name>
    <dbReference type="NCBI Taxonomy" id="444605"/>
    <lineage>
        <taxon>Eukaryota</taxon>
        <taxon>Viridiplantae</taxon>
        <taxon>Streptophyta</taxon>
        <taxon>Embryophyta</taxon>
        <taxon>Tracheophyta</taxon>
        <taxon>Spermatophyta</taxon>
        <taxon>Magnoliopsida</taxon>
        <taxon>eudicotyledons</taxon>
        <taxon>Gunneridae</taxon>
        <taxon>Pentapetalae</taxon>
        <taxon>rosids</taxon>
        <taxon>fabids</taxon>
        <taxon>Malpighiales</taxon>
        <taxon>Salicaceae</taxon>
        <taxon>Saliceae</taxon>
        <taxon>Populus</taxon>
    </lineage>
</organism>
<keyword evidence="2" id="KW-1185">Reference proteome</keyword>
<dbReference type="AlphaFoldDB" id="A0AAD6MN10"/>
<evidence type="ECO:0000313" key="1">
    <source>
        <dbReference type="EMBL" id="KAJ6988556.1"/>
    </source>
</evidence>
<reference evidence="1" key="1">
    <citation type="journal article" date="2023" name="Mol. Ecol. Resour.">
        <title>Chromosome-level genome assembly of a triploid poplar Populus alba 'Berolinensis'.</title>
        <authorList>
            <person name="Chen S."/>
            <person name="Yu Y."/>
            <person name="Wang X."/>
            <person name="Wang S."/>
            <person name="Zhang T."/>
            <person name="Zhou Y."/>
            <person name="He R."/>
            <person name="Meng N."/>
            <person name="Wang Y."/>
            <person name="Liu W."/>
            <person name="Liu Z."/>
            <person name="Liu J."/>
            <person name="Guo Q."/>
            <person name="Huang H."/>
            <person name="Sederoff R.R."/>
            <person name="Wang G."/>
            <person name="Qu G."/>
            <person name="Chen S."/>
        </authorList>
    </citation>
    <scope>NUCLEOTIDE SEQUENCE</scope>
    <source>
        <strain evidence="1">SC-2020</strain>
    </source>
</reference>
<evidence type="ECO:0000313" key="2">
    <source>
        <dbReference type="Proteomes" id="UP001164929"/>
    </source>
</evidence>
<proteinExistence type="predicted"/>
<protein>
    <submittedName>
        <fullName evidence="1">Uncharacterized protein</fullName>
    </submittedName>
</protein>
<name>A0AAD6MN10_9ROSI</name>
<comment type="caution">
    <text evidence="1">The sequence shown here is derived from an EMBL/GenBank/DDBJ whole genome shotgun (WGS) entry which is preliminary data.</text>
</comment>
<gene>
    <name evidence="1" type="ORF">NC653_021468</name>
</gene>
<dbReference type="EMBL" id="JAQIZT010000008">
    <property type="protein sequence ID" value="KAJ6988556.1"/>
    <property type="molecule type" value="Genomic_DNA"/>
</dbReference>